<gene>
    <name evidence="1" type="ORF">METZ01_LOCUS22181</name>
</gene>
<evidence type="ECO:0008006" key="2">
    <source>
        <dbReference type="Google" id="ProtNLM"/>
    </source>
</evidence>
<sequence>MNYIIFTLLFFTSLISADQKVDYPWLESLDPGKGYKQSGERLAVLDFGLNPLEKFNGKEKILLISVHGSRSGGYEWIYPLQTLDTENSATFFYRWDDSKCYSSSAKKLIFQLKKTVRSLPDAERVVIIGHSYGGVLVASLVEGWNHSLSTEIHSIAGPIGTPFSRGSCDFVPPKFIPDNLVFYQWKTQHHLDVAFKRLKNDPQNLNLENSQVTRLPETYRGRRLGHNWSISWVADELGPLN</sequence>
<reference evidence="1" key="1">
    <citation type="submission" date="2018-05" db="EMBL/GenBank/DDBJ databases">
        <authorList>
            <person name="Lanie J.A."/>
            <person name="Ng W.-L."/>
            <person name="Kazmierczak K.M."/>
            <person name="Andrzejewski T.M."/>
            <person name="Davidsen T.M."/>
            <person name="Wayne K.J."/>
            <person name="Tettelin H."/>
            <person name="Glass J.I."/>
            <person name="Rusch D."/>
            <person name="Podicherti R."/>
            <person name="Tsui H.-C.T."/>
            <person name="Winkler M.E."/>
        </authorList>
    </citation>
    <scope>NUCLEOTIDE SEQUENCE</scope>
</reference>
<dbReference type="EMBL" id="UINC01001059">
    <property type="protein sequence ID" value="SUZ69327.1"/>
    <property type="molecule type" value="Genomic_DNA"/>
</dbReference>
<dbReference type="SUPFAM" id="SSF53474">
    <property type="entry name" value="alpha/beta-Hydrolases"/>
    <property type="match status" value="1"/>
</dbReference>
<organism evidence="1">
    <name type="scientific">marine metagenome</name>
    <dbReference type="NCBI Taxonomy" id="408172"/>
    <lineage>
        <taxon>unclassified sequences</taxon>
        <taxon>metagenomes</taxon>
        <taxon>ecological metagenomes</taxon>
    </lineage>
</organism>
<proteinExistence type="predicted"/>
<dbReference type="InterPro" id="IPR029058">
    <property type="entry name" value="AB_hydrolase_fold"/>
</dbReference>
<protein>
    <recommendedName>
        <fullName evidence="2">AB hydrolase-1 domain-containing protein</fullName>
    </recommendedName>
</protein>
<accession>A0A381PTG2</accession>
<dbReference type="Gene3D" id="3.40.50.1820">
    <property type="entry name" value="alpha/beta hydrolase"/>
    <property type="match status" value="1"/>
</dbReference>
<name>A0A381PTG2_9ZZZZ</name>
<evidence type="ECO:0000313" key="1">
    <source>
        <dbReference type="EMBL" id="SUZ69327.1"/>
    </source>
</evidence>
<dbReference type="AlphaFoldDB" id="A0A381PTG2"/>